<proteinExistence type="predicted"/>
<name>A0A2T2NJI1_CORCC</name>
<accession>A0A2T2NJI1</accession>
<organism evidence="2 3">
    <name type="scientific">Corynespora cassiicola Philippines</name>
    <dbReference type="NCBI Taxonomy" id="1448308"/>
    <lineage>
        <taxon>Eukaryota</taxon>
        <taxon>Fungi</taxon>
        <taxon>Dikarya</taxon>
        <taxon>Ascomycota</taxon>
        <taxon>Pezizomycotina</taxon>
        <taxon>Dothideomycetes</taxon>
        <taxon>Pleosporomycetidae</taxon>
        <taxon>Pleosporales</taxon>
        <taxon>Corynesporascaceae</taxon>
        <taxon>Corynespora</taxon>
    </lineage>
</organism>
<dbReference type="AlphaFoldDB" id="A0A2T2NJI1"/>
<evidence type="ECO:0000313" key="2">
    <source>
        <dbReference type="EMBL" id="PSN65587.1"/>
    </source>
</evidence>
<keyword evidence="3" id="KW-1185">Reference proteome</keyword>
<feature type="compositionally biased region" description="Polar residues" evidence="1">
    <location>
        <begin position="86"/>
        <end position="98"/>
    </location>
</feature>
<feature type="compositionally biased region" description="Low complexity" evidence="1">
    <location>
        <begin position="62"/>
        <end position="76"/>
    </location>
</feature>
<gene>
    <name evidence="2" type="ORF">BS50DRAFT_62255</name>
</gene>
<feature type="region of interest" description="Disordered" evidence="1">
    <location>
        <begin position="1"/>
        <end position="98"/>
    </location>
</feature>
<reference evidence="2 3" key="1">
    <citation type="journal article" date="2018" name="Front. Microbiol.">
        <title>Genome-Wide Analysis of Corynespora cassiicola Leaf Fall Disease Putative Effectors.</title>
        <authorList>
            <person name="Lopez D."/>
            <person name="Ribeiro S."/>
            <person name="Label P."/>
            <person name="Fumanal B."/>
            <person name="Venisse J.S."/>
            <person name="Kohler A."/>
            <person name="de Oliveira R.R."/>
            <person name="Labutti K."/>
            <person name="Lipzen A."/>
            <person name="Lail K."/>
            <person name="Bauer D."/>
            <person name="Ohm R.A."/>
            <person name="Barry K.W."/>
            <person name="Spatafora J."/>
            <person name="Grigoriev I.V."/>
            <person name="Martin F.M."/>
            <person name="Pujade-Renaud V."/>
        </authorList>
    </citation>
    <scope>NUCLEOTIDE SEQUENCE [LARGE SCALE GENOMIC DNA]</scope>
    <source>
        <strain evidence="2 3">Philippines</strain>
    </source>
</reference>
<evidence type="ECO:0000313" key="3">
    <source>
        <dbReference type="Proteomes" id="UP000240883"/>
    </source>
</evidence>
<dbReference type="EMBL" id="KZ678137">
    <property type="protein sequence ID" value="PSN65587.1"/>
    <property type="molecule type" value="Genomic_DNA"/>
</dbReference>
<evidence type="ECO:0000256" key="1">
    <source>
        <dbReference type="SAM" id="MobiDB-lite"/>
    </source>
</evidence>
<dbReference type="Proteomes" id="UP000240883">
    <property type="component" value="Unassembled WGS sequence"/>
</dbReference>
<sequence length="98" mass="10641">MEAGGWSEGTRTRAAPPRKTQPNSAEGTLVSAPCPPRPAQVRAPSAPFPNEHLASQRGQSTRPFFPLRPVPRLSFPVPNPSPSLRFRSTLSPSHSNYL</sequence>
<protein>
    <submittedName>
        <fullName evidence="2">Uncharacterized protein</fullName>
    </submittedName>
</protein>